<proteinExistence type="predicted"/>
<gene>
    <name evidence="2" type="ORF">V7x_37400</name>
</gene>
<dbReference type="NCBIfam" id="TIGR02246">
    <property type="entry name" value="SgcJ/EcaC family oxidoreductase"/>
    <property type="match status" value="1"/>
</dbReference>
<dbReference type="EMBL" id="SJPZ01000002">
    <property type="protein sequence ID" value="TWU62012.1"/>
    <property type="molecule type" value="Genomic_DNA"/>
</dbReference>
<protein>
    <submittedName>
        <fullName evidence="2">SnoaL-like domain protein</fullName>
    </submittedName>
</protein>
<dbReference type="AlphaFoldDB" id="A0A5C6FLL3"/>
<organism evidence="2 3">
    <name type="scientific">Crateriforma conspicua</name>
    <dbReference type="NCBI Taxonomy" id="2527996"/>
    <lineage>
        <taxon>Bacteria</taxon>
        <taxon>Pseudomonadati</taxon>
        <taxon>Planctomycetota</taxon>
        <taxon>Planctomycetia</taxon>
        <taxon>Planctomycetales</taxon>
        <taxon>Planctomycetaceae</taxon>
        <taxon>Crateriforma</taxon>
    </lineage>
</organism>
<dbReference type="InterPro" id="IPR011944">
    <property type="entry name" value="Steroid_delta5-4_isomerase"/>
</dbReference>
<dbReference type="Pfam" id="PF12680">
    <property type="entry name" value="SnoaL_2"/>
    <property type="match status" value="1"/>
</dbReference>
<accession>A0A5C6FLL3</accession>
<dbReference type="Gene3D" id="3.10.450.50">
    <property type="match status" value="1"/>
</dbReference>
<comment type="caution">
    <text evidence="2">The sequence shown here is derived from an EMBL/GenBank/DDBJ whole genome shotgun (WGS) entry which is preliminary data.</text>
</comment>
<evidence type="ECO:0000259" key="1">
    <source>
        <dbReference type="Pfam" id="PF12680"/>
    </source>
</evidence>
<name>A0A5C6FLL3_9PLAN</name>
<evidence type="ECO:0000313" key="3">
    <source>
        <dbReference type="Proteomes" id="UP000316476"/>
    </source>
</evidence>
<evidence type="ECO:0000313" key="2">
    <source>
        <dbReference type="EMBL" id="TWU62012.1"/>
    </source>
</evidence>
<feature type="domain" description="SnoaL-like" evidence="1">
    <location>
        <begin position="10"/>
        <end position="119"/>
    </location>
</feature>
<dbReference type="Proteomes" id="UP000316476">
    <property type="component" value="Unassembled WGS sequence"/>
</dbReference>
<dbReference type="SUPFAM" id="SSF54427">
    <property type="entry name" value="NTF2-like"/>
    <property type="match status" value="1"/>
</dbReference>
<reference evidence="2 3" key="1">
    <citation type="submission" date="2019-02" db="EMBL/GenBank/DDBJ databases">
        <title>Deep-cultivation of Planctomycetes and their phenomic and genomic characterization uncovers novel biology.</title>
        <authorList>
            <person name="Wiegand S."/>
            <person name="Jogler M."/>
            <person name="Boedeker C."/>
            <person name="Pinto D."/>
            <person name="Vollmers J."/>
            <person name="Rivas-Marin E."/>
            <person name="Kohn T."/>
            <person name="Peeters S.H."/>
            <person name="Heuer A."/>
            <person name="Rast P."/>
            <person name="Oberbeckmann S."/>
            <person name="Bunk B."/>
            <person name="Jeske O."/>
            <person name="Meyerdierks A."/>
            <person name="Storesund J.E."/>
            <person name="Kallscheuer N."/>
            <person name="Luecker S."/>
            <person name="Lage O.M."/>
            <person name="Pohl T."/>
            <person name="Merkel B.J."/>
            <person name="Hornburger P."/>
            <person name="Mueller R.-W."/>
            <person name="Bruemmer F."/>
            <person name="Labrenz M."/>
            <person name="Spormann A.M."/>
            <person name="Op Den Camp H."/>
            <person name="Overmann J."/>
            <person name="Amann R."/>
            <person name="Jetten M.S.M."/>
            <person name="Mascher T."/>
            <person name="Medema M.H."/>
            <person name="Devos D.P."/>
            <person name="Kaster A.-K."/>
            <person name="Ovreas L."/>
            <person name="Rohde M."/>
            <person name="Galperin M.Y."/>
            <person name="Jogler C."/>
        </authorList>
    </citation>
    <scope>NUCLEOTIDE SEQUENCE [LARGE SCALE GENOMIC DNA]</scope>
    <source>
        <strain evidence="2 3">V7</strain>
    </source>
</reference>
<dbReference type="InterPro" id="IPR032710">
    <property type="entry name" value="NTF2-like_dom_sf"/>
</dbReference>
<dbReference type="InterPro" id="IPR037401">
    <property type="entry name" value="SnoaL-like"/>
</dbReference>
<sequence>MNEAEVKATVDRFIDAWNAKDLASFAECFVEDGDFVNVVAQKAEGSDAIAKMHKHAFETVQSKSTLSLERLDIRELSDRLAGVDFWWKVVGSVSPEGEPMPERTGLIYFVIDSDEGKIVSGRNADYSEKRY</sequence>